<dbReference type="GO" id="GO:0016020">
    <property type="term" value="C:membrane"/>
    <property type="evidence" value="ECO:0007669"/>
    <property type="project" value="TreeGrafter"/>
</dbReference>
<keyword evidence="1" id="KW-1278">Translocase</keyword>
<dbReference type="Pfam" id="PF00403">
    <property type="entry name" value="HMA"/>
    <property type="match status" value="1"/>
</dbReference>
<name>A0A420MQI0_FUSOX</name>
<accession>A0A420MQI0</accession>
<evidence type="ECO:0000256" key="2">
    <source>
        <dbReference type="SAM" id="MobiDB-lite"/>
    </source>
</evidence>
<evidence type="ECO:0000313" key="5">
    <source>
        <dbReference type="EMBL" id="RKK70257.1"/>
    </source>
</evidence>
<dbReference type="SUPFAM" id="SSF55008">
    <property type="entry name" value="HMA, heavy metal-associated domain"/>
    <property type="match status" value="2"/>
</dbReference>
<dbReference type="InterPro" id="IPR036163">
    <property type="entry name" value="HMA_dom_sf"/>
</dbReference>
<dbReference type="GO" id="GO:0005507">
    <property type="term" value="F:copper ion binding"/>
    <property type="evidence" value="ECO:0007669"/>
    <property type="project" value="TreeGrafter"/>
</dbReference>
<dbReference type="EMBL" id="MRCX01000137">
    <property type="protein sequence ID" value="RKK70257.1"/>
    <property type="molecule type" value="Genomic_DNA"/>
</dbReference>
<evidence type="ECO:0000313" key="6">
    <source>
        <dbReference type="Proteomes" id="UP000285084"/>
    </source>
</evidence>
<dbReference type="VEuPathDB" id="FungiDB:FOZG_08796"/>
<feature type="domain" description="HMA" evidence="4">
    <location>
        <begin position="208"/>
        <end position="273"/>
    </location>
</feature>
<evidence type="ECO:0000259" key="4">
    <source>
        <dbReference type="PROSITE" id="PS50846"/>
    </source>
</evidence>
<dbReference type="VEuPathDB" id="FungiDB:FOIG_02278"/>
<dbReference type="GO" id="GO:0055070">
    <property type="term" value="P:copper ion homeostasis"/>
    <property type="evidence" value="ECO:0007669"/>
    <property type="project" value="TreeGrafter"/>
</dbReference>
<reference evidence="5 6" key="1">
    <citation type="journal article" date="2018" name="Sci. Rep.">
        <title>Characterisation of pathogen-specific regions and novel effector candidates in Fusarium oxysporum f. sp. cepae.</title>
        <authorList>
            <person name="Armitage A.D."/>
            <person name="Taylor A."/>
            <person name="Sobczyk M.K."/>
            <person name="Baxter L."/>
            <person name="Greenfield B.P."/>
            <person name="Bates H.J."/>
            <person name="Wilson F."/>
            <person name="Jackson A.C."/>
            <person name="Ott S."/>
            <person name="Harrison R.J."/>
            <person name="Clarkson J.P."/>
        </authorList>
    </citation>
    <scope>NUCLEOTIDE SEQUENCE [LARGE SCALE GENOMIC DNA]</scope>
    <source>
        <strain evidence="5 6">Fo_A13</strain>
    </source>
</reference>
<dbReference type="AlphaFoldDB" id="A0A420MQI0"/>
<dbReference type="VEuPathDB" id="FungiDB:FOMG_11406"/>
<feature type="region of interest" description="Disordered" evidence="2">
    <location>
        <begin position="166"/>
        <end position="206"/>
    </location>
</feature>
<feature type="transmembrane region" description="Helical" evidence="3">
    <location>
        <begin position="482"/>
        <end position="503"/>
    </location>
</feature>
<feature type="transmembrane region" description="Helical" evidence="3">
    <location>
        <begin position="384"/>
        <end position="408"/>
    </location>
</feature>
<dbReference type="Gene3D" id="3.30.70.100">
    <property type="match status" value="2"/>
</dbReference>
<dbReference type="PROSITE" id="PS50846">
    <property type="entry name" value="HMA_2"/>
    <property type="match status" value="1"/>
</dbReference>
<proteinExistence type="predicted"/>
<comment type="caution">
    <text evidence="5">The sequence shown here is derived from an EMBL/GenBank/DDBJ whole genome shotgun (WGS) entry which is preliminary data.</text>
</comment>
<dbReference type="FunFam" id="3.30.70.100:FF:000043">
    <property type="entry name" value="Copper-transporting ATPase 2"/>
    <property type="match status" value="1"/>
</dbReference>
<feature type="region of interest" description="Disordered" evidence="2">
    <location>
        <begin position="93"/>
        <end position="114"/>
    </location>
</feature>
<evidence type="ECO:0000256" key="3">
    <source>
        <dbReference type="SAM" id="Phobius"/>
    </source>
</evidence>
<dbReference type="InterPro" id="IPR006121">
    <property type="entry name" value="HMA_dom"/>
</dbReference>
<gene>
    <name evidence="5" type="ORF">BFJ69_g12002</name>
</gene>
<keyword evidence="3" id="KW-1133">Transmembrane helix</keyword>
<dbReference type="VEuPathDB" id="FungiDB:FOXG_03265"/>
<evidence type="ECO:0000256" key="1">
    <source>
        <dbReference type="ARBA" id="ARBA00022967"/>
    </source>
</evidence>
<dbReference type="PANTHER" id="PTHR43520:SF32">
    <property type="entry name" value="COPPER RESISTANCE P-TYPE ATPASE (EUROFUNG)"/>
    <property type="match status" value="1"/>
</dbReference>
<feature type="transmembrane region" description="Helical" evidence="3">
    <location>
        <begin position="428"/>
        <end position="449"/>
    </location>
</feature>
<feature type="compositionally biased region" description="Polar residues" evidence="2">
    <location>
        <begin position="182"/>
        <end position="194"/>
    </location>
</feature>
<feature type="compositionally biased region" description="Polar residues" evidence="2">
    <location>
        <begin position="100"/>
        <end position="112"/>
    </location>
</feature>
<dbReference type="CDD" id="cd00371">
    <property type="entry name" value="HMA"/>
    <property type="match status" value="1"/>
</dbReference>
<dbReference type="VEuPathDB" id="FungiDB:FOC1_g10014739"/>
<sequence>MVTSHRLSSGSRSRTINTSFLLSNLHCPTGVTTITETLQDSCPHLVKWVSPNVVTSVVTVEHDPAMTIREMESTLEQAGFDVYGVTTSAGDATYLDQPTADGTSGEGSTQDISRPAPALVQWITPNAASKIHTTRDHQAKVHFQNREKCRTSKGHVADEKHSFETALPSQHSRPTALVKTGNPGQLTRMSSKSFFTGERGTPPPKARQRATLAVGGMTCAVCVNTITDELRKRDWISKVVVSLVTNSATVEFSDGDKVGEVVEAIEDLGYEATVDTLVNLDEGRPPTEERTVEILVEGIYCENCPDRVARSLAGFRRQLEIISEPTEARPIMRISYIPEAPTFTVRQILAAIEASDPALTASTYHPPTLEDRSNQILHHHQLQLLYRVVLTGIICIPTFTIGIVYMSLVPDSNGSKQYLMAPWTSGISRAQLSMFIMATPVYFIAADLFHTRAVKEIKALWRRDSRTPVWHRFYRFGSMNTLMSLGTTIAYVSSVAQLIAAGYPFGEKS</sequence>
<keyword evidence="3" id="KW-0472">Membrane</keyword>
<dbReference type="GO" id="GO:0043682">
    <property type="term" value="F:P-type divalent copper transporter activity"/>
    <property type="evidence" value="ECO:0007669"/>
    <property type="project" value="TreeGrafter"/>
</dbReference>
<dbReference type="VEuPathDB" id="FungiDB:HZS61_015372"/>
<dbReference type="PANTHER" id="PTHR43520">
    <property type="entry name" value="ATP7, ISOFORM B"/>
    <property type="match status" value="1"/>
</dbReference>
<organism evidence="5 6">
    <name type="scientific">Fusarium oxysporum</name>
    <name type="common">Fusarium vascular wilt</name>
    <dbReference type="NCBI Taxonomy" id="5507"/>
    <lineage>
        <taxon>Eukaryota</taxon>
        <taxon>Fungi</taxon>
        <taxon>Dikarya</taxon>
        <taxon>Ascomycota</taxon>
        <taxon>Pezizomycotina</taxon>
        <taxon>Sordariomycetes</taxon>
        <taxon>Hypocreomycetidae</taxon>
        <taxon>Hypocreales</taxon>
        <taxon>Nectriaceae</taxon>
        <taxon>Fusarium</taxon>
        <taxon>Fusarium oxysporum species complex</taxon>
    </lineage>
</organism>
<keyword evidence="3" id="KW-0812">Transmembrane</keyword>
<dbReference type="Proteomes" id="UP000285084">
    <property type="component" value="Unassembled WGS sequence"/>
</dbReference>
<protein>
    <recommendedName>
        <fullName evidence="4">HMA domain-containing protein</fullName>
    </recommendedName>
</protein>